<evidence type="ECO:0000256" key="3">
    <source>
        <dbReference type="ARBA" id="ARBA00022516"/>
    </source>
</evidence>
<dbReference type="InterPro" id="IPR025202">
    <property type="entry name" value="PLD-like_dom"/>
</dbReference>
<evidence type="ECO:0000259" key="13">
    <source>
        <dbReference type="PROSITE" id="PS50035"/>
    </source>
</evidence>
<evidence type="ECO:0000256" key="1">
    <source>
        <dbReference type="ARBA" id="ARBA00004651"/>
    </source>
</evidence>
<evidence type="ECO:0000256" key="8">
    <source>
        <dbReference type="ARBA" id="ARBA00023098"/>
    </source>
</evidence>
<dbReference type="Pfam" id="PF13396">
    <property type="entry name" value="PLDc_N"/>
    <property type="match status" value="1"/>
</dbReference>
<name>Q65TD2_MANSM</name>
<reference evidence="14 15" key="1">
    <citation type="journal article" date="2004" name="Nat. Biotechnol.">
        <title>The genome sequence of the capnophilic rumen bacterium Mannheimia succiniciproducens.</title>
        <authorList>
            <person name="Hong S.H."/>
            <person name="Kim J.S."/>
            <person name="Lee S.Y."/>
            <person name="In Y.H."/>
            <person name="Choi S.S."/>
            <person name="Rih J.-K."/>
            <person name="Kim C.H."/>
            <person name="Jeong H."/>
            <person name="Hur C.G."/>
            <person name="Kim J.J."/>
        </authorList>
    </citation>
    <scope>NUCLEOTIDE SEQUENCE [LARGE SCALE GENOMIC DNA]</scope>
    <source>
        <strain evidence="15">KCTC 0769BP / MBEL55E</strain>
    </source>
</reference>
<dbReference type="Gene3D" id="3.30.870.10">
    <property type="entry name" value="Endonuclease Chain A"/>
    <property type="match status" value="2"/>
</dbReference>
<evidence type="ECO:0000313" key="14">
    <source>
        <dbReference type="EMBL" id="AAU37778.1"/>
    </source>
</evidence>
<evidence type="ECO:0000256" key="4">
    <source>
        <dbReference type="ARBA" id="ARBA00022679"/>
    </source>
</evidence>
<organism evidence="14 15">
    <name type="scientific">Mannheimia succiniciproducens (strain KCTC 0769BP / MBEL55E)</name>
    <dbReference type="NCBI Taxonomy" id="221988"/>
    <lineage>
        <taxon>Bacteria</taxon>
        <taxon>Pseudomonadati</taxon>
        <taxon>Pseudomonadota</taxon>
        <taxon>Gammaproteobacteria</taxon>
        <taxon>Pasteurellales</taxon>
        <taxon>Pasteurellaceae</taxon>
        <taxon>Basfia</taxon>
    </lineage>
</organism>
<feature type="active site" evidence="12">
    <location>
        <position position="436"/>
    </location>
</feature>
<evidence type="ECO:0000256" key="11">
    <source>
        <dbReference type="ARBA" id="ARBA00023264"/>
    </source>
</evidence>
<keyword evidence="15" id="KW-1185">Reference proteome</keyword>
<dbReference type="AlphaFoldDB" id="Q65TD2"/>
<comment type="subcellular location">
    <subcellularLocation>
        <location evidence="12">Cell inner membrane</location>
        <topology evidence="12">Multi-pass membrane protein</topology>
    </subcellularLocation>
    <subcellularLocation>
        <location evidence="1">Cell membrane</location>
        <topology evidence="1">Multi-pass membrane protein</topology>
    </subcellularLocation>
</comment>
<keyword evidence="5 12" id="KW-0812">Transmembrane</keyword>
<dbReference type="eggNOG" id="COG1502">
    <property type="taxonomic scope" value="Bacteria"/>
</dbReference>
<dbReference type="GO" id="GO:0032049">
    <property type="term" value="P:cardiolipin biosynthetic process"/>
    <property type="evidence" value="ECO:0007669"/>
    <property type="project" value="UniProtKB-UniRule"/>
</dbReference>
<feature type="active site" evidence="12">
    <location>
        <position position="257"/>
    </location>
</feature>
<dbReference type="STRING" id="221988.MS1171"/>
<dbReference type="SUPFAM" id="SSF56024">
    <property type="entry name" value="Phospholipase D/nuclease"/>
    <property type="match status" value="2"/>
</dbReference>
<feature type="active site" evidence="12">
    <location>
        <position position="252"/>
    </location>
</feature>
<keyword evidence="10 12" id="KW-0594">Phospholipid biosynthesis</keyword>
<dbReference type="InterPro" id="IPR001736">
    <property type="entry name" value="PLipase_D/transphosphatidylase"/>
</dbReference>
<dbReference type="Proteomes" id="UP000000607">
    <property type="component" value="Chromosome"/>
</dbReference>
<keyword evidence="3 12" id="KW-0444">Lipid biosynthesis</keyword>
<keyword evidence="12" id="KW-0997">Cell inner membrane</keyword>
<dbReference type="EC" id="2.7.8.-" evidence="12"/>
<feature type="active site" evidence="12">
    <location>
        <position position="250"/>
    </location>
</feature>
<feature type="domain" description="PLD phosphodiesterase" evidence="13">
    <location>
        <begin position="245"/>
        <end position="272"/>
    </location>
</feature>
<protein>
    <recommendedName>
        <fullName evidence="12">Cardiolipin synthase A</fullName>
        <shortName evidence="12">CL synthase</shortName>
        <ecNumber evidence="12">2.7.8.-</ecNumber>
    </recommendedName>
</protein>
<feature type="active site" evidence="12">
    <location>
        <position position="431"/>
    </location>
</feature>
<proteinExistence type="inferred from homology"/>
<keyword evidence="9 12" id="KW-0472">Membrane</keyword>
<gene>
    <name evidence="14" type="primary">cls</name>
    <name evidence="12" type="synonym">clsA</name>
    <name evidence="14" type="ordered locus">MS1171</name>
</gene>
<evidence type="ECO:0000256" key="10">
    <source>
        <dbReference type="ARBA" id="ARBA00023209"/>
    </source>
</evidence>
<feature type="transmembrane region" description="Helical" evidence="12">
    <location>
        <begin position="62"/>
        <end position="83"/>
    </location>
</feature>
<evidence type="ECO:0000313" key="15">
    <source>
        <dbReference type="Proteomes" id="UP000000607"/>
    </source>
</evidence>
<evidence type="ECO:0000256" key="5">
    <source>
        <dbReference type="ARBA" id="ARBA00022692"/>
    </source>
</evidence>
<dbReference type="PANTHER" id="PTHR21248:SF22">
    <property type="entry name" value="PHOSPHOLIPASE D"/>
    <property type="match status" value="1"/>
</dbReference>
<dbReference type="InterPro" id="IPR022924">
    <property type="entry name" value="Cardiolipin_synthase"/>
</dbReference>
<dbReference type="NCBIfam" id="TIGR04265">
    <property type="entry name" value="bac_cardiolipin"/>
    <property type="match status" value="1"/>
</dbReference>
<evidence type="ECO:0000256" key="9">
    <source>
        <dbReference type="ARBA" id="ARBA00023136"/>
    </source>
</evidence>
<dbReference type="GO" id="GO:0005886">
    <property type="term" value="C:plasma membrane"/>
    <property type="evidence" value="ECO:0007669"/>
    <property type="project" value="UniProtKB-SubCell"/>
</dbReference>
<dbReference type="PROSITE" id="PS50035">
    <property type="entry name" value="PLD"/>
    <property type="match status" value="2"/>
</dbReference>
<dbReference type="InterPro" id="IPR027379">
    <property type="entry name" value="CLS_N"/>
</dbReference>
<evidence type="ECO:0000256" key="2">
    <source>
        <dbReference type="ARBA" id="ARBA00022475"/>
    </source>
</evidence>
<feature type="transmembrane region" description="Helical" evidence="12">
    <location>
        <begin position="31"/>
        <end position="50"/>
    </location>
</feature>
<comment type="similarity">
    <text evidence="12">Belongs to the phospholipase D family. Cardiolipin synthase subfamily. ClsA sub-subfamily.</text>
</comment>
<comment type="function">
    <text evidence="12">Catalyzes the reversible phosphatidyl group transfer from one phosphatidylglycerol molecule to another to form cardiolipin (CL) (diphosphatidylglycerol) and glycerol.</text>
</comment>
<evidence type="ECO:0000256" key="7">
    <source>
        <dbReference type="ARBA" id="ARBA00022989"/>
    </source>
</evidence>
<keyword evidence="4 12" id="KW-0808">Transferase</keyword>
<keyword evidence="7 12" id="KW-1133">Transmembrane helix</keyword>
<dbReference type="HOGENOM" id="CLU_038053_1_0_6"/>
<sequence>MMIKSLCLCIILNSCIKFSKSAVRMNINLDSIIAYIVPVIMWTLIVTITLRQIIKRQSSSAMLSWLMIIYIVPVVGILAYLVLGEINLGKRRANASKQLLPKYMKWFAGLKNQQHLLINDQQPSLASPLFALAQRRLSIPCINGNELHILDTPESIIQNIIDDIHQAQYSINMVFYIWSNGGLVEQVQQALIQAKQRGVKIHILLDSVGSRAFFKSENYQKMTALGIEIEEALHVNLLRVFLRRIDLRQHRKIIVIDNQISYTGSMNMVDPNFFKQDSHVGKWIDIMVRIDGPVSAVLNGLHSWDWEMERGQGLYVPLPSPQHPMDNYNIHAVQILATGPGLPADLMEQSLATAIFAAKESITITTPYFVPSQNIVDALQIAALRGVNVSLILPVHNDSLMVRWASRTYFDDLLTAGVKIYNFTEGLLHTKSILVDNKMALVGTVNMDIRSFSLNFEVTMVVEDQTFANEISLLHENYMNGATLLDEQRWLNRPVFTRIIEKLFFLFSPLL</sequence>
<comment type="catalytic activity">
    <reaction evidence="12">
        <text>2 a 1,2-diacyl-sn-glycero-3-phospho-(1'-sn-glycerol) = a cardiolipin + glycerol</text>
        <dbReference type="Rhea" id="RHEA:31451"/>
        <dbReference type="ChEBI" id="CHEBI:17754"/>
        <dbReference type="ChEBI" id="CHEBI:62237"/>
        <dbReference type="ChEBI" id="CHEBI:64716"/>
    </reaction>
</comment>
<keyword evidence="6" id="KW-0677">Repeat</keyword>
<dbReference type="SMART" id="SM00155">
    <property type="entry name" value="PLDc"/>
    <property type="match status" value="2"/>
</dbReference>
<dbReference type="GO" id="GO:0008808">
    <property type="term" value="F:cardiolipin synthase activity"/>
    <property type="evidence" value="ECO:0007669"/>
    <property type="project" value="UniProtKB-UniRule"/>
</dbReference>
<keyword evidence="2 12" id="KW-1003">Cell membrane</keyword>
<dbReference type="PANTHER" id="PTHR21248">
    <property type="entry name" value="CARDIOLIPIN SYNTHASE"/>
    <property type="match status" value="1"/>
</dbReference>
<dbReference type="InterPro" id="IPR030840">
    <property type="entry name" value="CL_synthase_A"/>
</dbReference>
<dbReference type="KEGG" id="msu:MS1171"/>
<dbReference type="Pfam" id="PF13091">
    <property type="entry name" value="PLDc_2"/>
    <property type="match status" value="2"/>
</dbReference>
<feature type="active site" evidence="12">
    <location>
        <position position="429"/>
    </location>
</feature>
<dbReference type="HAMAP" id="MF_00190">
    <property type="entry name" value="Cardiolipin_synth_ClsA"/>
    <property type="match status" value="1"/>
</dbReference>
<evidence type="ECO:0000256" key="6">
    <source>
        <dbReference type="ARBA" id="ARBA00022737"/>
    </source>
</evidence>
<keyword evidence="8 12" id="KW-0443">Lipid metabolism</keyword>
<keyword evidence="11 12" id="KW-1208">Phospholipid metabolism</keyword>
<accession>Q65TD2</accession>
<dbReference type="EMBL" id="AE016827">
    <property type="protein sequence ID" value="AAU37778.1"/>
    <property type="molecule type" value="Genomic_DNA"/>
</dbReference>
<dbReference type="CDD" id="cd09152">
    <property type="entry name" value="PLDc_EcCLS_like_1"/>
    <property type="match status" value="1"/>
</dbReference>
<feature type="domain" description="PLD phosphodiesterase" evidence="13">
    <location>
        <begin position="424"/>
        <end position="451"/>
    </location>
</feature>
<evidence type="ECO:0000256" key="12">
    <source>
        <dbReference type="HAMAP-Rule" id="MF_00190"/>
    </source>
</evidence>